<dbReference type="Proteomes" id="UP001236507">
    <property type="component" value="Unassembled WGS sequence"/>
</dbReference>
<name>A0ABT6YFC8_9BACT</name>
<dbReference type="EMBL" id="JASHIF010000027">
    <property type="protein sequence ID" value="MDI9862297.1"/>
    <property type="molecule type" value="Genomic_DNA"/>
</dbReference>
<proteinExistence type="predicted"/>
<keyword evidence="2" id="KW-1185">Reference proteome</keyword>
<protein>
    <submittedName>
        <fullName evidence="1">Uncharacterized protein</fullName>
    </submittedName>
</protein>
<accession>A0ABT6YFC8</accession>
<reference evidence="1 2" key="1">
    <citation type="submission" date="2023-05" db="EMBL/GenBank/DDBJ databases">
        <title>Novel species of genus Flectobacillus isolated from stream in China.</title>
        <authorList>
            <person name="Lu H."/>
        </authorList>
    </citation>
    <scope>NUCLEOTIDE SEQUENCE [LARGE SCALE GENOMIC DNA]</scope>
    <source>
        <strain evidence="1 2">KCTC 42575</strain>
    </source>
</reference>
<sequence length="109" mass="13165">MLIATPLEKMNIFNFIKRGFKNDLFHEQTIRQIMTYIPEPYRSHRQFKNSVEFLENKEWELALDSLIELSDETEHHFTKNFWMGLVGICEKMKLNDQAEYCRMKALMTE</sequence>
<comment type="caution">
    <text evidence="1">The sequence shown here is derived from an EMBL/GenBank/DDBJ whole genome shotgun (WGS) entry which is preliminary data.</text>
</comment>
<evidence type="ECO:0000313" key="2">
    <source>
        <dbReference type="Proteomes" id="UP001236507"/>
    </source>
</evidence>
<dbReference type="RefSeq" id="WP_283346565.1">
    <property type="nucleotide sequence ID" value="NZ_JASHIF010000027.1"/>
</dbReference>
<organism evidence="1 2">
    <name type="scientific">Flectobacillus roseus</name>
    <dbReference type="NCBI Taxonomy" id="502259"/>
    <lineage>
        <taxon>Bacteria</taxon>
        <taxon>Pseudomonadati</taxon>
        <taxon>Bacteroidota</taxon>
        <taxon>Cytophagia</taxon>
        <taxon>Cytophagales</taxon>
        <taxon>Flectobacillaceae</taxon>
        <taxon>Flectobacillus</taxon>
    </lineage>
</organism>
<gene>
    <name evidence="1" type="ORF">QM524_23945</name>
</gene>
<evidence type="ECO:0000313" key="1">
    <source>
        <dbReference type="EMBL" id="MDI9862297.1"/>
    </source>
</evidence>